<feature type="compositionally biased region" description="Low complexity" evidence="4">
    <location>
        <begin position="11"/>
        <end position="30"/>
    </location>
</feature>
<dbReference type="RefSeq" id="WP_381611160.1">
    <property type="nucleotide sequence ID" value="NZ_JBHTEB010000001.1"/>
</dbReference>
<dbReference type="InterPro" id="IPR001597">
    <property type="entry name" value="ArAA_b-elim_lyase/Thr_aldolase"/>
</dbReference>
<dbReference type="EMBL" id="JBHTEB010000001">
    <property type="protein sequence ID" value="MFD0316505.1"/>
    <property type="molecule type" value="Genomic_DNA"/>
</dbReference>
<keyword evidence="3" id="KW-0663">Pyridoxal phosphate</keyword>
<evidence type="ECO:0000313" key="7">
    <source>
        <dbReference type="Proteomes" id="UP001597023"/>
    </source>
</evidence>
<comment type="cofactor">
    <cofactor evidence="1">
        <name>pyridoxal 5'-phosphate</name>
        <dbReference type="ChEBI" id="CHEBI:597326"/>
    </cofactor>
</comment>
<evidence type="ECO:0000256" key="4">
    <source>
        <dbReference type="SAM" id="MobiDB-lite"/>
    </source>
</evidence>
<dbReference type="Gene3D" id="3.40.640.10">
    <property type="entry name" value="Type I PLP-dependent aspartate aminotransferase-like (Major domain)"/>
    <property type="match status" value="1"/>
</dbReference>
<reference evidence="7" key="1">
    <citation type="journal article" date="2019" name="Int. J. Syst. Evol. Microbiol.">
        <title>The Global Catalogue of Microorganisms (GCM) 10K type strain sequencing project: providing services to taxonomists for standard genome sequencing and annotation.</title>
        <authorList>
            <consortium name="The Broad Institute Genomics Platform"/>
            <consortium name="The Broad Institute Genome Sequencing Center for Infectious Disease"/>
            <person name="Wu L."/>
            <person name="Ma J."/>
        </authorList>
    </citation>
    <scope>NUCLEOTIDE SEQUENCE [LARGE SCALE GENOMIC DNA]</scope>
    <source>
        <strain evidence="7">CGMCC 4.7400</strain>
    </source>
</reference>
<evidence type="ECO:0000313" key="6">
    <source>
        <dbReference type="EMBL" id="MFD0316505.1"/>
    </source>
</evidence>
<gene>
    <name evidence="6" type="ORF">ACFQZ6_20265</name>
</gene>
<protein>
    <submittedName>
        <fullName evidence="6">Threonine aldolase family protein</fullName>
    </submittedName>
</protein>
<dbReference type="Gene3D" id="3.90.1150.10">
    <property type="entry name" value="Aspartate Aminotransferase, domain 1"/>
    <property type="match status" value="1"/>
</dbReference>
<dbReference type="Proteomes" id="UP001597023">
    <property type="component" value="Unassembled WGS sequence"/>
</dbReference>
<dbReference type="Pfam" id="PF01212">
    <property type="entry name" value="Beta_elim_lyase"/>
    <property type="match status" value="1"/>
</dbReference>
<dbReference type="InterPro" id="IPR015421">
    <property type="entry name" value="PyrdxlP-dep_Trfase_major"/>
</dbReference>
<dbReference type="SUPFAM" id="SSF53383">
    <property type="entry name" value="PLP-dependent transferases"/>
    <property type="match status" value="1"/>
</dbReference>
<evidence type="ECO:0000256" key="1">
    <source>
        <dbReference type="ARBA" id="ARBA00001933"/>
    </source>
</evidence>
<accession>A0ABW2WAI6</accession>
<organism evidence="6 7">
    <name type="scientific">Streptomyces flavalbus</name>
    <dbReference type="NCBI Taxonomy" id="2665155"/>
    <lineage>
        <taxon>Bacteria</taxon>
        <taxon>Bacillati</taxon>
        <taxon>Actinomycetota</taxon>
        <taxon>Actinomycetes</taxon>
        <taxon>Kitasatosporales</taxon>
        <taxon>Streptomycetaceae</taxon>
        <taxon>Streptomyces</taxon>
    </lineage>
</organism>
<dbReference type="InterPro" id="IPR015422">
    <property type="entry name" value="PyrdxlP-dep_Trfase_small"/>
</dbReference>
<sequence>MADTREGTAGTAPVEGAPTEAAPTEEAPPTLEERREQRYRRRKAAQRAAKRTLARLGVHETLRDRLAVLDAADGVYDLDQPVDLYGGGVVEDLERRVAQVLGTEAAAFFPTGTMAQQVALRCWAGRTGDPAVALHGLSHPVVHERNAFSEVSGLRPLQLTSEPRLPTAAEVRDFPEPFGALMLELPLVAPGYLLPTWEELTEVVAAARERDAVVHFDGARLWETTVHFGRPLDEIAGLADSVYVSFYKSLNGFSGAALAGPAALVAEAKVWRHRYGGQLFQQFPAALSALVGLERELPRLPEYVRHARVVAAALREGFAAAELPWARVAPEVPATHDFQVWLPYDPDVVAEAAVRAAEDTGVLLFAGPWDPKGQGIAYTEVHVRAAGLEWTADDVRAAVAEFAARLREVAAEGDDGGV</sequence>
<evidence type="ECO:0000256" key="2">
    <source>
        <dbReference type="ARBA" id="ARBA00006966"/>
    </source>
</evidence>
<evidence type="ECO:0000259" key="5">
    <source>
        <dbReference type="Pfam" id="PF01212"/>
    </source>
</evidence>
<evidence type="ECO:0000256" key="3">
    <source>
        <dbReference type="ARBA" id="ARBA00022898"/>
    </source>
</evidence>
<dbReference type="PANTHER" id="PTHR48097:SF9">
    <property type="entry name" value="L-THREONINE ALDOLASE"/>
    <property type="match status" value="1"/>
</dbReference>
<comment type="caution">
    <text evidence="6">The sequence shown here is derived from an EMBL/GenBank/DDBJ whole genome shotgun (WGS) entry which is preliminary data.</text>
</comment>
<feature type="domain" description="Aromatic amino acid beta-eliminating lyase/threonine aldolase" evidence="5">
    <location>
        <begin position="63"/>
        <end position="316"/>
    </location>
</feature>
<proteinExistence type="inferred from homology"/>
<dbReference type="InterPro" id="IPR015424">
    <property type="entry name" value="PyrdxlP-dep_Trfase"/>
</dbReference>
<keyword evidence="7" id="KW-1185">Reference proteome</keyword>
<name>A0ABW2WAI6_9ACTN</name>
<comment type="similarity">
    <text evidence="2">Belongs to the threonine aldolase family.</text>
</comment>
<dbReference type="PANTHER" id="PTHR48097">
    <property type="entry name" value="L-THREONINE ALDOLASE-RELATED"/>
    <property type="match status" value="1"/>
</dbReference>
<feature type="region of interest" description="Disordered" evidence="4">
    <location>
        <begin position="1"/>
        <end position="43"/>
    </location>
</feature>